<evidence type="ECO:0000256" key="2">
    <source>
        <dbReference type="SAM" id="Phobius"/>
    </source>
</evidence>
<proteinExistence type="predicted"/>
<dbReference type="Pfam" id="PF20693">
    <property type="entry name" value="YobI-ATPase"/>
    <property type="match status" value="1"/>
</dbReference>
<keyword evidence="2" id="KW-1133">Transmembrane helix</keyword>
<sequence>MNTPKPTLKQRFILYLEKKLPAWKARNFPRTPVENPFHLSDLCAKSNAEKSKDYLSALRWAMENEDVLNIALTGAYGSGKSSILRAFKEKYEDYNYLPISLASFRDGIEEQYEKDGVTHYRIKKPNETERVEQHRLVELSILQQIFYRETDELLPESRFKRIKKFEMYKHWKKPLFLMLWGICLYYVSNRAFREQFYSWKSMELWVEALLFIISAAFFLYGTFRLLMEGMKVLASAKFSKINLTGGQIEMSNDISNSILNKHLDEILYFFQVQPYNVVILEDLDRFNDPEIFTKLRELNLLLNNSAQVGRRIVFIYAVRDDIFRENNRTKFFDFILPVLPAINHSNSINVLTDSLENAGLKDLLQKKFLYDISLYISDMRILKNIFNEFMLYRKQLTGSSFDPNELMGMIVYKNIYPQDFAALHVQEGIVYSVMSEKAELTGKISKDFSERLVKAKEELALLQSTIANGINELRMLYVQHFVIKTGAKVTMINVNGNVPLSAMSDDENFKAFQKSSRIGYNYLATYGGETTGSGISFAELEKIVDPNVNYEKRAQLITDSKANSEKNLQNEISELSRKIQFISTRPFKMLLAENKSAIEHLNEKFSKEKLLVYLLRGGYLNELYEHYMSYFYPKSLTDSDMVFLRAVRNQEGLPHNYQLTNIEELLHRLEPEDFILEELLNFTLVEYLFKHKSSYPKFIKILNAQLSNVSETSVNFLKAYFPVTTHFDYLIRVLYLNWQGMWAYISRESDIPEEMTDKIMASIIKTATFEEMEAINEELLFIRHIMWKPDFLTYIDENSLTQKAREVIEYFGITFGELDDDQEGSSLFEVVYKGNHYKMNEHMISLMARKKGSLHIDPNNLNTANFTTVVASKAEDLISYLKSDINRYLLLVGLELPDNTKESEDTVVYWLGENILMDQKLKIIELQEVQLSEFEKVEQDLWKPILNANKIHPTWKNVLTYFETVSQIDEDLLAFLDHEDNYKPLSEDKLENKAFVIALIKSRGSEAAFDELILSIEEPVDEEPFFASVAEDRINKLIWQDVIAFSQYNFNEIKNNHRDLIPALVEKNIDKYFEDTSLYQLRITDYLALMESGISSQDKGKLAEEVPYASIQQSTPLAAHVINHFASSPYVSRSYEVIEALFAQDVLQEQKVILFEKHVQDFDTSENAVLLAHIGDKFGEIIDHSKTPFIPQNPVNRSILEKLQHLGIIRIFPENRNHYQVFH</sequence>
<comment type="caution">
    <text evidence="4">The sequence shown here is derived from an EMBL/GenBank/DDBJ whole genome shotgun (WGS) entry which is preliminary data.</text>
</comment>
<evidence type="ECO:0000259" key="3">
    <source>
        <dbReference type="Pfam" id="PF20693"/>
    </source>
</evidence>
<name>A0A4R6T006_9SPHI</name>
<keyword evidence="2" id="KW-0812">Transmembrane</keyword>
<keyword evidence="2" id="KW-0472">Membrane</keyword>
<accession>A0A4R6T006</accession>
<dbReference type="InterPro" id="IPR027417">
    <property type="entry name" value="P-loop_NTPase"/>
</dbReference>
<evidence type="ECO:0000313" key="4">
    <source>
        <dbReference type="EMBL" id="TDQ11712.1"/>
    </source>
</evidence>
<evidence type="ECO:0000256" key="1">
    <source>
        <dbReference type="SAM" id="Coils"/>
    </source>
</evidence>
<dbReference type="OrthoDB" id="1701659at2"/>
<dbReference type="Proteomes" id="UP000295620">
    <property type="component" value="Unassembled WGS sequence"/>
</dbReference>
<keyword evidence="5" id="KW-1185">Reference proteome</keyword>
<protein>
    <recommendedName>
        <fullName evidence="3">YobI-like P-loop NTPase domain-containing protein</fullName>
    </recommendedName>
</protein>
<dbReference type="AlphaFoldDB" id="A0A4R6T006"/>
<dbReference type="SUPFAM" id="SSF52540">
    <property type="entry name" value="P-loop containing nucleoside triphosphate hydrolases"/>
    <property type="match status" value="1"/>
</dbReference>
<organism evidence="4 5">
    <name type="scientific">Pedobacter metabolipauper</name>
    <dbReference type="NCBI Taxonomy" id="425513"/>
    <lineage>
        <taxon>Bacteria</taxon>
        <taxon>Pseudomonadati</taxon>
        <taxon>Bacteroidota</taxon>
        <taxon>Sphingobacteriia</taxon>
        <taxon>Sphingobacteriales</taxon>
        <taxon>Sphingobacteriaceae</taxon>
        <taxon>Pedobacter</taxon>
    </lineage>
</organism>
<evidence type="ECO:0000313" key="5">
    <source>
        <dbReference type="Proteomes" id="UP000295620"/>
    </source>
</evidence>
<gene>
    <name evidence="4" type="ORF">ATK78_0837</name>
</gene>
<keyword evidence="1" id="KW-0175">Coiled coil</keyword>
<feature type="domain" description="YobI-like P-loop NTPase" evidence="3">
    <location>
        <begin position="54"/>
        <end position="431"/>
    </location>
</feature>
<feature type="transmembrane region" description="Helical" evidence="2">
    <location>
        <begin position="170"/>
        <end position="188"/>
    </location>
</feature>
<dbReference type="InterPro" id="IPR048428">
    <property type="entry name" value="YobI-NTPase"/>
</dbReference>
<feature type="transmembrane region" description="Helical" evidence="2">
    <location>
        <begin position="208"/>
        <end position="227"/>
    </location>
</feature>
<dbReference type="EMBL" id="SNYC01000003">
    <property type="protein sequence ID" value="TDQ11712.1"/>
    <property type="molecule type" value="Genomic_DNA"/>
</dbReference>
<dbReference type="RefSeq" id="WP_133574762.1">
    <property type="nucleotide sequence ID" value="NZ_SNYC01000003.1"/>
</dbReference>
<feature type="coiled-coil region" evidence="1">
    <location>
        <begin position="445"/>
        <end position="472"/>
    </location>
</feature>
<reference evidence="4 5" key="1">
    <citation type="submission" date="2019-03" db="EMBL/GenBank/DDBJ databases">
        <title>Genomic Encyclopedia of Archaeal and Bacterial Type Strains, Phase II (KMG-II): from individual species to whole genera.</title>
        <authorList>
            <person name="Goeker M."/>
        </authorList>
    </citation>
    <scope>NUCLEOTIDE SEQUENCE [LARGE SCALE GENOMIC DNA]</scope>
    <source>
        <strain evidence="4 5">DSM 19035</strain>
    </source>
</reference>
<dbReference type="Gene3D" id="3.40.50.300">
    <property type="entry name" value="P-loop containing nucleotide triphosphate hydrolases"/>
    <property type="match status" value="1"/>
</dbReference>